<dbReference type="InterPro" id="IPR011009">
    <property type="entry name" value="Kinase-like_dom_sf"/>
</dbReference>
<keyword evidence="4" id="KW-0418">Kinase</keyword>
<protein>
    <recommendedName>
        <fullName evidence="1">non-specific serine/threonine protein kinase</fullName>
        <ecNumber evidence="1">2.7.11.1</ecNumber>
    </recommendedName>
</protein>
<dbReference type="SUPFAM" id="SSF56112">
    <property type="entry name" value="Protein kinase-like (PK-like)"/>
    <property type="match status" value="1"/>
</dbReference>
<evidence type="ECO:0000256" key="3">
    <source>
        <dbReference type="ARBA" id="ARBA00022741"/>
    </source>
</evidence>
<keyword evidence="5" id="KW-0067">ATP-binding</keyword>
<feature type="domain" description="Protein kinase" evidence="6">
    <location>
        <begin position="226"/>
        <end position="535"/>
    </location>
</feature>
<evidence type="ECO:0000256" key="5">
    <source>
        <dbReference type="ARBA" id="ARBA00022840"/>
    </source>
</evidence>
<organism evidence="7 8">
    <name type="scientific">Lecanosticta acicola</name>
    <dbReference type="NCBI Taxonomy" id="111012"/>
    <lineage>
        <taxon>Eukaryota</taxon>
        <taxon>Fungi</taxon>
        <taxon>Dikarya</taxon>
        <taxon>Ascomycota</taxon>
        <taxon>Pezizomycotina</taxon>
        <taxon>Dothideomycetes</taxon>
        <taxon>Dothideomycetidae</taxon>
        <taxon>Mycosphaerellales</taxon>
        <taxon>Mycosphaerellaceae</taxon>
        <taxon>Lecanosticta</taxon>
    </lineage>
</organism>
<dbReference type="PROSITE" id="PS00108">
    <property type="entry name" value="PROTEIN_KINASE_ST"/>
    <property type="match status" value="1"/>
</dbReference>
<dbReference type="AlphaFoldDB" id="A0AAI8YP70"/>
<evidence type="ECO:0000259" key="6">
    <source>
        <dbReference type="PROSITE" id="PS50011"/>
    </source>
</evidence>
<evidence type="ECO:0000313" key="8">
    <source>
        <dbReference type="Proteomes" id="UP001296104"/>
    </source>
</evidence>
<keyword evidence="3" id="KW-0547">Nucleotide-binding</keyword>
<evidence type="ECO:0000313" key="7">
    <source>
        <dbReference type="EMBL" id="CAK3746254.1"/>
    </source>
</evidence>
<dbReference type="Proteomes" id="UP001296104">
    <property type="component" value="Unassembled WGS sequence"/>
</dbReference>
<reference evidence="7" key="1">
    <citation type="submission" date="2023-11" db="EMBL/GenBank/DDBJ databases">
        <authorList>
            <person name="Alioto T."/>
            <person name="Alioto T."/>
            <person name="Gomez Garrido J."/>
        </authorList>
    </citation>
    <scope>NUCLEOTIDE SEQUENCE</scope>
</reference>
<name>A0AAI8YP70_9PEZI</name>
<dbReference type="InterPro" id="IPR050660">
    <property type="entry name" value="NEK_Ser/Thr_kinase"/>
</dbReference>
<evidence type="ECO:0000256" key="2">
    <source>
        <dbReference type="ARBA" id="ARBA00022679"/>
    </source>
</evidence>
<dbReference type="GO" id="GO:0004674">
    <property type="term" value="F:protein serine/threonine kinase activity"/>
    <property type="evidence" value="ECO:0007669"/>
    <property type="project" value="UniProtKB-EC"/>
</dbReference>
<dbReference type="PROSITE" id="PS50011">
    <property type="entry name" value="PROTEIN_KINASE_DOM"/>
    <property type="match status" value="1"/>
</dbReference>
<dbReference type="InterPro" id="IPR000719">
    <property type="entry name" value="Prot_kinase_dom"/>
</dbReference>
<dbReference type="InterPro" id="IPR008271">
    <property type="entry name" value="Ser/Thr_kinase_AS"/>
</dbReference>
<dbReference type="SMART" id="SM00220">
    <property type="entry name" value="S_TKc"/>
    <property type="match status" value="1"/>
</dbReference>
<evidence type="ECO:0000256" key="1">
    <source>
        <dbReference type="ARBA" id="ARBA00012513"/>
    </source>
</evidence>
<dbReference type="Gene3D" id="1.10.510.10">
    <property type="entry name" value="Transferase(Phosphotransferase) domain 1"/>
    <property type="match status" value="1"/>
</dbReference>
<sequence length="591" mass="67512">MALPGLGPFTQEEFTTYTHFVDQTFPVSDVVNSNACKAVRPTDWKQRSIDELAGWHPQLRPIIVARMNALLHTSNRLLADRRDAQEMREYLQNTPMTTHRYMDKIHQQRDKSTILIAGYQSFDAALKHFYHWYEAQGPAGDSHLLEGIAWHIHWVHGDLNRAEENREFWRSEMQRLRAQSPRVFRRGKPGNYARDRASNRGMARARQWPNVPLQPWNMSNEPEGTWHTVKQFEAGAMGKTYLKLKVDRNGRVVSRMVVKFTKYGTNPWFPTQWRLRPDGTRWPLEWLTQTAVSRGQGARHALRTLGEPIVTQQDNGNGWVQMKLPYAALGDLSNMLTAHSQADQMIPEPFLWLCLLALAETALIMKQGGLAQQVGNWEQVVHRDLKPENVFLDFADPGHFPHFPKPLVADWGLAFFTDETDPANPFLHTDAGTPGHLAPEQPTWIDDYTGEMCNSVKILSPCNIFEIGSIMLSLMHLTNLYEDVHQNTRQQYNIMSPSWMMYSTELRDTVSACVEFQIYNRPTPETLLDFVNQHIANSNILQDAESGVGVMAMDVPIVHPEKAEYQLGFARKQDANAGAREGRGAPRVVNP</sequence>
<comment type="caution">
    <text evidence="7">The sequence shown here is derived from an EMBL/GenBank/DDBJ whole genome shotgun (WGS) entry which is preliminary data.</text>
</comment>
<dbReference type="GO" id="GO:0005524">
    <property type="term" value="F:ATP binding"/>
    <property type="evidence" value="ECO:0007669"/>
    <property type="project" value="UniProtKB-KW"/>
</dbReference>
<dbReference type="EC" id="2.7.11.1" evidence="1"/>
<dbReference type="PANTHER" id="PTHR43671">
    <property type="entry name" value="SERINE/THREONINE-PROTEIN KINASE NEK"/>
    <property type="match status" value="1"/>
</dbReference>
<evidence type="ECO:0000256" key="4">
    <source>
        <dbReference type="ARBA" id="ARBA00022777"/>
    </source>
</evidence>
<proteinExistence type="predicted"/>
<dbReference type="EMBL" id="CAVMBE010000001">
    <property type="protein sequence ID" value="CAK3746254.1"/>
    <property type="molecule type" value="Genomic_DNA"/>
</dbReference>
<keyword evidence="8" id="KW-1185">Reference proteome</keyword>
<keyword evidence="2" id="KW-0808">Transferase</keyword>
<dbReference type="PANTHER" id="PTHR43671:SF13">
    <property type="entry name" value="SERINE_THREONINE-PROTEIN KINASE NEK2"/>
    <property type="match status" value="1"/>
</dbReference>
<gene>
    <name evidence="7" type="ORF">LECACI_7A000129</name>
</gene>
<accession>A0AAI8YP70</accession>
<dbReference type="Pfam" id="PF00069">
    <property type="entry name" value="Pkinase"/>
    <property type="match status" value="1"/>
</dbReference>